<dbReference type="Proteomes" id="UP000284006">
    <property type="component" value="Unassembled WGS sequence"/>
</dbReference>
<dbReference type="GO" id="GO:0005886">
    <property type="term" value="C:plasma membrane"/>
    <property type="evidence" value="ECO:0007669"/>
    <property type="project" value="TreeGrafter"/>
</dbReference>
<dbReference type="Pfam" id="PF07690">
    <property type="entry name" value="MFS_1"/>
    <property type="match status" value="1"/>
</dbReference>
<dbReference type="PROSITE" id="PS50850">
    <property type="entry name" value="MFS"/>
    <property type="match status" value="1"/>
</dbReference>
<feature type="transmembrane region" description="Helical" evidence="5">
    <location>
        <begin position="298"/>
        <end position="318"/>
    </location>
</feature>
<feature type="transmembrane region" description="Helical" evidence="5">
    <location>
        <begin position="348"/>
        <end position="376"/>
    </location>
</feature>
<dbReference type="InterPro" id="IPR020846">
    <property type="entry name" value="MFS_dom"/>
</dbReference>
<dbReference type="SUPFAM" id="SSF103473">
    <property type="entry name" value="MFS general substrate transporter"/>
    <property type="match status" value="1"/>
</dbReference>
<name>A0A418Y7I4_9BURK</name>
<comment type="subcellular location">
    <subcellularLocation>
        <location evidence="1">Membrane</location>
        <topology evidence="1">Multi-pass membrane protein</topology>
    </subcellularLocation>
</comment>
<dbReference type="OrthoDB" id="7066727at2"/>
<dbReference type="RefSeq" id="WP_119809248.1">
    <property type="nucleotide sequence ID" value="NZ_QYUP01000017.1"/>
</dbReference>
<protein>
    <submittedName>
        <fullName evidence="7">MFS transporter</fullName>
    </submittedName>
</protein>
<feature type="transmembrane region" description="Helical" evidence="5">
    <location>
        <begin position="262"/>
        <end position="286"/>
    </location>
</feature>
<keyword evidence="4 5" id="KW-0472">Membrane</keyword>
<evidence type="ECO:0000256" key="4">
    <source>
        <dbReference type="ARBA" id="ARBA00023136"/>
    </source>
</evidence>
<feature type="transmembrane region" description="Helical" evidence="5">
    <location>
        <begin position="24"/>
        <end position="52"/>
    </location>
</feature>
<evidence type="ECO:0000256" key="2">
    <source>
        <dbReference type="ARBA" id="ARBA00022692"/>
    </source>
</evidence>
<evidence type="ECO:0000256" key="1">
    <source>
        <dbReference type="ARBA" id="ARBA00004141"/>
    </source>
</evidence>
<feature type="transmembrane region" description="Helical" evidence="5">
    <location>
        <begin position="116"/>
        <end position="137"/>
    </location>
</feature>
<feature type="transmembrane region" description="Helical" evidence="5">
    <location>
        <begin position="91"/>
        <end position="110"/>
    </location>
</feature>
<dbReference type="PANTHER" id="PTHR23508">
    <property type="entry name" value="CARBOXYLIC ACID TRANSPORTER PROTEIN HOMOLOG"/>
    <property type="match status" value="1"/>
</dbReference>
<feature type="transmembrane region" description="Helical" evidence="5">
    <location>
        <begin position="388"/>
        <end position="408"/>
    </location>
</feature>
<feature type="transmembrane region" description="Helical" evidence="5">
    <location>
        <begin position="64"/>
        <end position="84"/>
    </location>
</feature>
<keyword evidence="3 5" id="KW-1133">Transmembrane helix</keyword>
<comment type="caution">
    <text evidence="7">The sequence shown here is derived from an EMBL/GenBank/DDBJ whole genome shotgun (WGS) entry which is preliminary data.</text>
</comment>
<feature type="domain" description="Major facilitator superfamily (MFS) profile" evidence="6">
    <location>
        <begin position="26"/>
        <end position="440"/>
    </location>
</feature>
<evidence type="ECO:0000313" key="8">
    <source>
        <dbReference type="Proteomes" id="UP000284006"/>
    </source>
</evidence>
<dbReference type="GO" id="GO:0046943">
    <property type="term" value="F:carboxylic acid transmembrane transporter activity"/>
    <property type="evidence" value="ECO:0007669"/>
    <property type="project" value="TreeGrafter"/>
</dbReference>
<evidence type="ECO:0000259" key="6">
    <source>
        <dbReference type="PROSITE" id="PS50850"/>
    </source>
</evidence>
<feature type="transmembrane region" description="Helical" evidence="5">
    <location>
        <begin position="325"/>
        <end position="342"/>
    </location>
</feature>
<dbReference type="CDD" id="cd17365">
    <property type="entry name" value="MFS_PcaK_like"/>
    <property type="match status" value="1"/>
</dbReference>
<accession>A0A418Y7I4</accession>
<keyword evidence="8" id="KW-1185">Reference proteome</keyword>
<dbReference type="PANTHER" id="PTHR23508:SF10">
    <property type="entry name" value="CARBOXYLIC ACID TRANSPORTER PROTEIN HOMOLOG"/>
    <property type="match status" value="1"/>
</dbReference>
<proteinExistence type="predicted"/>
<dbReference type="EMBL" id="QYUP01000017">
    <property type="protein sequence ID" value="RJG26430.1"/>
    <property type="molecule type" value="Genomic_DNA"/>
</dbReference>
<feature type="transmembrane region" description="Helical" evidence="5">
    <location>
        <begin position="181"/>
        <end position="200"/>
    </location>
</feature>
<gene>
    <name evidence="7" type="ORF">D3872_02050</name>
</gene>
<sequence>MPNTSRTLNVQQFIDEQRFTPYQWCILICCFLLVAIDVYDAVAVGFVVPVLAQAWNVSKAEFGLVMSAAVFGLAIGALIAGPLFDRISPKTVIVCSMFTFGLCSIGTMTADSLTSLGIWRLLTGIGLGAALPGAATLMFEYAPARMNALLVNAIGCGALVGATACGLISAALVPAYGWESVFIIGGVFPIVLGVVMLFATPQPLRFMVLRSWPSDRIAAVLRRIAPGKSFDDTRFVLSEEPQAQQQTGVSVVLSKRFRSGTLMLWTAYFCAATVYYLMLGWLPTLIQGTGATLQQATLATTLLAAGGIIGTFGLGWLMGRFDRDLVIAAAFALGGLGIWIAGHQAGNLALLAACIFIAGIGISGAIGSMAFLAAAFYPTSGRSTGISWMQGIGRFGGIVGPIAGATMLKENFSFSTVFTIMMCVVLAAAAALLMKRAAASRASASVSAVQSESA</sequence>
<dbReference type="AlphaFoldDB" id="A0A418Y7I4"/>
<reference evidence="7 8" key="1">
    <citation type="submission" date="2018-09" db="EMBL/GenBank/DDBJ databases">
        <authorList>
            <person name="Zhu H."/>
        </authorList>
    </citation>
    <scope>NUCLEOTIDE SEQUENCE [LARGE SCALE GENOMIC DNA]</scope>
    <source>
        <strain evidence="7 8">K1S02-61</strain>
    </source>
</reference>
<feature type="transmembrane region" description="Helical" evidence="5">
    <location>
        <begin position="149"/>
        <end position="175"/>
    </location>
</feature>
<keyword evidence="2 5" id="KW-0812">Transmembrane</keyword>
<evidence type="ECO:0000256" key="3">
    <source>
        <dbReference type="ARBA" id="ARBA00022989"/>
    </source>
</evidence>
<evidence type="ECO:0000256" key="5">
    <source>
        <dbReference type="SAM" id="Phobius"/>
    </source>
</evidence>
<dbReference type="InterPro" id="IPR036259">
    <property type="entry name" value="MFS_trans_sf"/>
</dbReference>
<organism evidence="7 8">
    <name type="scientific">Massilia cavernae</name>
    <dbReference type="NCBI Taxonomy" id="2320864"/>
    <lineage>
        <taxon>Bacteria</taxon>
        <taxon>Pseudomonadati</taxon>
        <taxon>Pseudomonadota</taxon>
        <taxon>Betaproteobacteria</taxon>
        <taxon>Burkholderiales</taxon>
        <taxon>Oxalobacteraceae</taxon>
        <taxon>Telluria group</taxon>
        <taxon>Massilia</taxon>
    </lineage>
</organism>
<dbReference type="InterPro" id="IPR011701">
    <property type="entry name" value="MFS"/>
</dbReference>
<dbReference type="Gene3D" id="1.20.1250.20">
    <property type="entry name" value="MFS general substrate transporter like domains"/>
    <property type="match status" value="1"/>
</dbReference>
<evidence type="ECO:0000313" key="7">
    <source>
        <dbReference type="EMBL" id="RJG26430.1"/>
    </source>
</evidence>
<feature type="transmembrane region" description="Helical" evidence="5">
    <location>
        <begin position="414"/>
        <end position="434"/>
    </location>
</feature>